<dbReference type="PANTHER" id="PTHR22916:SF3">
    <property type="entry name" value="UDP-GLCNAC:BETAGAL BETA-1,3-N-ACETYLGLUCOSAMINYLTRANSFERASE-LIKE PROTEIN 1"/>
    <property type="match status" value="1"/>
</dbReference>
<accession>A0A927HA52</accession>
<evidence type="ECO:0000259" key="2">
    <source>
        <dbReference type="Pfam" id="PF00535"/>
    </source>
</evidence>
<name>A0A927HA52_9BACI</name>
<dbReference type="EMBL" id="JACXSI010000016">
    <property type="protein sequence ID" value="MBD3108290.1"/>
    <property type="molecule type" value="Genomic_DNA"/>
</dbReference>
<proteinExistence type="inferred from homology"/>
<dbReference type="AlphaFoldDB" id="A0A927HA52"/>
<dbReference type="InterPro" id="IPR029044">
    <property type="entry name" value="Nucleotide-diphossugar_trans"/>
</dbReference>
<reference evidence="3" key="1">
    <citation type="submission" date="2020-09" db="EMBL/GenBank/DDBJ databases">
        <title>Bacillus faecalis sp. nov., a moderately halophilic bacterium isolated from cow faeces.</title>
        <authorList>
            <person name="Jiang L."/>
            <person name="Lee J."/>
        </authorList>
    </citation>
    <scope>NUCLEOTIDE SEQUENCE</scope>
    <source>
        <strain evidence="3">AGMB 02131</strain>
    </source>
</reference>
<evidence type="ECO:0000313" key="4">
    <source>
        <dbReference type="Proteomes" id="UP000602076"/>
    </source>
</evidence>
<evidence type="ECO:0000313" key="3">
    <source>
        <dbReference type="EMBL" id="MBD3108290.1"/>
    </source>
</evidence>
<dbReference type="GO" id="GO:0016758">
    <property type="term" value="F:hexosyltransferase activity"/>
    <property type="evidence" value="ECO:0007669"/>
    <property type="project" value="UniProtKB-ARBA"/>
</dbReference>
<gene>
    <name evidence="3" type="ORF">IEO70_07920</name>
</gene>
<dbReference type="PANTHER" id="PTHR22916">
    <property type="entry name" value="GLYCOSYLTRANSFERASE"/>
    <property type="match status" value="1"/>
</dbReference>
<comment type="caution">
    <text evidence="3">The sequence shown here is derived from an EMBL/GenBank/DDBJ whole genome shotgun (WGS) entry which is preliminary data.</text>
</comment>
<dbReference type="InterPro" id="IPR001173">
    <property type="entry name" value="Glyco_trans_2-like"/>
</dbReference>
<dbReference type="RefSeq" id="WP_190997836.1">
    <property type="nucleotide sequence ID" value="NZ_JACXSI010000016.1"/>
</dbReference>
<dbReference type="Gene3D" id="3.90.550.10">
    <property type="entry name" value="Spore Coat Polysaccharide Biosynthesis Protein SpsA, Chain A"/>
    <property type="match status" value="1"/>
</dbReference>
<comment type="similarity">
    <text evidence="1">Belongs to the glycosyltransferase 2 family.</text>
</comment>
<protein>
    <submittedName>
        <fullName evidence="3">Glycosyltransferase</fullName>
    </submittedName>
</protein>
<keyword evidence="4" id="KW-1185">Reference proteome</keyword>
<evidence type="ECO:0000256" key="1">
    <source>
        <dbReference type="ARBA" id="ARBA00006739"/>
    </source>
</evidence>
<sequence length="331" mass="38870">MSKLLVSIVCITYNHENYIAQAIESFLMQKTNFGFEIIIGEDCSTDGTRKIIEEYQLVSDKIKLITSEKNVGMMNNLFRTLNQAQGKYIAICEGDDYWIDPYKLQKQLDYMEANENCALYAHTASIIRESKNSGKYVRPATQDQIFSIEDVLRNSGGFLATPSFLFPKRLLDDLPEFFLNSSVGDYPLTMILAHKGYIYFKDEPMAVYRTGTQGSWTENLWRGSNYRQKIIENIKRDISILNGFDYYSDYQYTTLIQEAIDYKKAYQSLMKKDFTILNSYFADKPLFTKLILLAYGLFPKIYKNARELPFIERWKFQFVYKQKRNRLRRQN</sequence>
<dbReference type="SUPFAM" id="SSF53448">
    <property type="entry name" value="Nucleotide-diphospho-sugar transferases"/>
    <property type="match status" value="1"/>
</dbReference>
<feature type="domain" description="Glycosyltransferase 2-like" evidence="2">
    <location>
        <begin position="7"/>
        <end position="138"/>
    </location>
</feature>
<organism evidence="3 4">
    <name type="scientific">Peribacillus faecalis</name>
    <dbReference type="NCBI Taxonomy" id="2772559"/>
    <lineage>
        <taxon>Bacteria</taxon>
        <taxon>Bacillati</taxon>
        <taxon>Bacillota</taxon>
        <taxon>Bacilli</taxon>
        <taxon>Bacillales</taxon>
        <taxon>Bacillaceae</taxon>
        <taxon>Peribacillus</taxon>
    </lineage>
</organism>
<dbReference type="Pfam" id="PF00535">
    <property type="entry name" value="Glycos_transf_2"/>
    <property type="match status" value="1"/>
</dbReference>
<dbReference type="Proteomes" id="UP000602076">
    <property type="component" value="Unassembled WGS sequence"/>
</dbReference>